<proteinExistence type="predicted"/>
<dbReference type="EMBL" id="CAQQ02074063">
    <property type="status" value="NOT_ANNOTATED_CDS"/>
    <property type="molecule type" value="Genomic_DNA"/>
</dbReference>
<dbReference type="EnsemblMetazoa" id="MESCA007507-RA">
    <property type="protein sequence ID" value="MESCA007507-PA"/>
    <property type="gene ID" value="MESCA007507"/>
</dbReference>
<dbReference type="HOGENOM" id="CLU_2362103_0_0_1"/>
<dbReference type="Proteomes" id="UP000015102">
    <property type="component" value="Unassembled WGS sequence"/>
</dbReference>
<sequence length="96" mass="11478">MGGFQNVAARKRPLLKKRHRCTPPRGTIWLSWRVCTRSGGRYKYAEAKLLWKTTTYLGYETGKEEIDKVPLERSQIVYEIPMFQYRRFLRGENHRT</sequence>
<evidence type="ECO:0000313" key="1">
    <source>
        <dbReference type="EnsemblMetazoa" id="MESCA007507-PA"/>
    </source>
</evidence>
<dbReference type="EMBL" id="CAQQ02074064">
    <property type="status" value="NOT_ANNOTATED_CDS"/>
    <property type="molecule type" value="Genomic_DNA"/>
</dbReference>
<reference evidence="1" key="2">
    <citation type="submission" date="2015-06" db="UniProtKB">
        <authorList>
            <consortium name="EnsemblMetazoa"/>
        </authorList>
    </citation>
    <scope>IDENTIFICATION</scope>
</reference>
<keyword evidence="2" id="KW-1185">Reference proteome</keyword>
<name>T1GUT7_MEGSC</name>
<evidence type="ECO:0000313" key="2">
    <source>
        <dbReference type="Proteomes" id="UP000015102"/>
    </source>
</evidence>
<organism evidence="1 2">
    <name type="scientific">Megaselia scalaris</name>
    <name type="common">Humpbacked fly</name>
    <name type="synonym">Phora scalaris</name>
    <dbReference type="NCBI Taxonomy" id="36166"/>
    <lineage>
        <taxon>Eukaryota</taxon>
        <taxon>Metazoa</taxon>
        <taxon>Ecdysozoa</taxon>
        <taxon>Arthropoda</taxon>
        <taxon>Hexapoda</taxon>
        <taxon>Insecta</taxon>
        <taxon>Pterygota</taxon>
        <taxon>Neoptera</taxon>
        <taxon>Endopterygota</taxon>
        <taxon>Diptera</taxon>
        <taxon>Brachycera</taxon>
        <taxon>Muscomorpha</taxon>
        <taxon>Platypezoidea</taxon>
        <taxon>Phoridae</taxon>
        <taxon>Megaseliini</taxon>
        <taxon>Megaselia</taxon>
    </lineage>
</organism>
<accession>T1GUT7</accession>
<reference evidence="2" key="1">
    <citation type="submission" date="2013-02" db="EMBL/GenBank/DDBJ databases">
        <authorList>
            <person name="Hughes D."/>
        </authorList>
    </citation>
    <scope>NUCLEOTIDE SEQUENCE</scope>
    <source>
        <strain>Durham</strain>
        <strain evidence="2">NC isolate 2 -- Noor lab</strain>
    </source>
</reference>
<dbReference type="AlphaFoldDB" id="T1GUT7"/>
<protein>
    <submittedName>
        <fullName evidence="1">Uncharacterized protein</fullName>
    </submittedName>
</protein>